<dbReference type="InterPro" id="IPR006642">
    <property type="entry name" value="Rad18_UBZ4"/>
</dbReference>
<evidence type="ECO:0000313" key="13">
    <source>
        <dbReference type="Proteomes" id="UP000037751"/>
    </source>
</evidence>
<evidence type="ECO:0000256" key="1">
    <source>
        <dbReference type="ARBA" id="ARBA00004123"/>
    </source>
</evidence>
<evidence type="ECO:0000256" key="7">
    <source>
        <dbReference type="ARBA" id="ARBA00023204"/>
    </source>
</evidence>
<keyword evidence="3" id="KW-0479">Metal-binding</keyword>
<keyword evidence="6" id="KW-0862">Zinc</keyword>
<sequence length="455" mass="50654">MTTLRRKRVRTADNWDVQRVGALPSSIEEEQAQLRAALAASAATVACPICDTCWPPDDIERHVNQCIDGPSKKAPAPNDEGKEEKNPAMVQQQWASILPGEKKVVGSRRMPFYKILDGMPISVDAFRYGAIPGCTAYILTHFHSDHYGGLTSKWVHGPIYCTQITARLVEKHLHVDPQWLHPLPWDKSVLLPDTGGVHVTCIPANHCPGAAMIVVEGPHTAHIHPHSTPSPYIGLPRTFRYLHCGDFRACPAQLAHAAMQAPFDVVYLDTTYLDPRYAFPPQPHVVQACVDMLTAPAPEPTLSTWLQKNPVLDAPLVVVGTYLLGKERLIKALAHALQTRIYCSDARKYDTYALLNDPALVECLTRDPREARVHVLSLAGVQKEALLEYTQALQRRGLRITHTMAFRPTGWTYRQTTTLTPQQSLADIMAHFTPLPSYTRTSMQATKDSTPQLRI</sequence>
<keyword evidence="4 9" id="KW-0227">DNA damage</keyword>
<dbReference type="CDD" id="cd16273">
    <property type="entry name" value="SNM1A-1C-like_MBL-fold"/>
    <property type="match status" value="1"/>
</dbReference>
<evidence type="ECO:0000256" key="4">
    <source>
        <dbReference type="ARBA" id="ARBA00022763"/>
    </source>
</evidence>
<evidence type="ECO:0000256" key="2">
    <source>
        <dbReference type="ARBA" id="ARBA00010304"/>
    </source>
</evidence>
<gene>
    <name evidence="12" type="ORF">Malapachy_3032</name>
</gene>
<dbReference type="InterPro" id="IPR011084">
    <property type="entry name" value="DRMBL"/>
</dbReference>
<evidence type="ECO:0000313" key="12">
    <source>
        <dbReference type="EMBL" id="KOS16501.1"/>
    </source>
</evidence>
<dbReference type="EMBL" id="LGAV01000001">
    <property type="protein sequence ID" value="KOS16501.1"/>
    <property type="molecule type" value="Genomic_DNA"/>
</dbReference>
<keyword evidence="7 9" id="KW-0234">DNA repair</keyword>
<dbReference type="GO" id="GO:0036297">
    <property type="term" value="P:interstrand cross-link repair"/>
    <property type="evidence" value="ECO:0007669"/>
    <property type="project" value="TreeGrafter"/>
</dbReference>
<evidence type="ECO:0000256" key="5">
    <source>
        <dbReference type="ARBA" id="ARBA00022771"/>
    </source>
</evidence>
<dbReference type="PANTHER" id="PTHR23240:SF6">
    <property type="entry name" value="DNA CROSS-LINK REPAIR 1A PROTEIN"/>
    <property type="match status" value="1"/>
</dbReference>
<organism evidence="12 13">
    <name type="scientific">Malassezia pachydermatis</name>
    <dbReference type="NCBI Taxonomy" id="77020"/>
    <lineage>
        <taxon>Eukaryota</taxon>
        <taxon>Fungi</taxon>
        <taxon>Dikarya</taxon>
        <taxon>Basidiomycota</taxon>
        <taxon>Ustilaginomycotina</taxon>
        <taxon>Malasseziomycetes</taxon>
        <taxon>Malasseziales</taxon>
        <taxon>Malasseziaceae</taxon>
        <taxon>Malassezia</taxon>
    </lineage>
</organism>
<reference evidence="12 13" key="1">
    <citation type="submission" date="2015-07" db="EMBL/GenBank/DDBJ databases">
        <title>Draft Genome Sequence of Malassezia furfur CBS1878 and Malassezia pachydermatis CBS1879.</title>
        <authorList>
            <person name="Triana S."/>
            <person name="Ohm R."/>
            <person name="Gonzalez A."/>
            <person name="DeCock H."/>
            <person name="Restrepo S."/>
            <person name="Celis A."/>
        </authorList>
    </citation>
    <scope>NUCLEOTIDE SEQUENCE [LARGE SCALE GENOMIC DNA]</scope>
    <source>
        <strain evidence="12 13">CBS 1879</strain>
    </source>
</reference>
<comment type="subcellular location">
    <subcellularLocation>
        <location evidence="1">Nucleus</location>
    </subcellularLocation>
</comment>
<evidence type="ECO:0000256" key="9">
    <source>
        <dbReference type="PROSITE-ProRule" id="PRU01256"/>
    </source>
</evidence>
<dbReference type="STRING" id="77020.A0A0M8MZ83"/>
<dbReference type="InterPro" id="IPR001279">
    <property type="entry name" value="Metallo-B-lactamas"/>
</dbReference>
<dbReference type="SUPFAM" id="SSF56281">
    <property type="entry name" value="Metallo-hydrolase/oxidoreductase"/>
    <property type="match status" value="1"/>
</dbReference>
<evidence type="ECO:0000256" key="8">
    <source>
        <dbReference type="ARBA" id="ARBA00023242"/>
    </source>
</evidence>
<dbReference type="AlphaFoldDB" id="A0A0M8MZ83"/>
<evidence type="ECO:0000259" key="11">
    <source>
        <dbReference type="PROSITE" id="PS51908"/>
    </source>
</evidence>
<dbReference type="Pfam" id="PF07522">
    <property type="entry name" value="DRMBL"/>
    <property type="match status" value="1"/>
</dbReference>
<dbReference type="GO" id="GO:0008270">
    <property type="term" value="F:zinc ion binding"/>
    <property type="evidence" value="ECO:0007669"/>
    <property type="project" value="UniProtKB-KW"/>
</dbReference>
<keyword evidence="5 9" id="KW-0863">Zinc-finger</keyword>
<feature type="region of interest" description="Disordered" evidence="10">
    <location>
        <begin position="66"/>
        <end position="85"/>
    </location>
</feature>
<keyword evidence="8" id="KW-0539">Nucleus</keyword>
<dbReference type="GO" id="GO:0006303">
    <property type="term" value="P:double-strand break repair via nonhomologous end joining"/>
    <property type="evidence" value="ECO:0007669"/>
    <property type="project" value="TreeGrafter"/>
</dbReference>
<proteinExistence type="inferred from homology"/>
<dbReference type="Gene3D" id="3.40.50.12650">
    <property type="match status" value="1"/>
</dbReference>
<dbReference type="Gene3D" id="3.60.15.10">
    <property type="entry name" value="Ribonuclease Z/Hydroxyacylglutathione hydrolase-like"/>
    <property type="match status" value="1"/>
</dbReference>
<dbReference type="VEuPathDB" id="FungiDB:Malapachy_3032"/>
<name>A0A0M8MZ83_9BASI</name>
<evidence type="ECO:0000256" key="6">
    <source>
        <dbReference type="ARBA" id="ARBA00022833"/>
    </source>
</evidence>
<comment type="caution">
    <text evidence="12">The sequence shown here is derived from an EMBL/GenBank/DDBJ whole genome shotgun (WGS) entry which is preliminary data.</text>
</comment>
<dbReference type="GO" id="GO:0035312">
    <property type="term" value="F:5'-3' DNA exonuclease activity"/>
    <property type="evidence" value="ECO:0007669"/>
    <property type="project" value="TreeGrafter"/>
</dbReference>
<keyword evidence="13" id="KW-1185">Reference proteome</keyword>
<accession>A0A0M8MZ83</accession>
<dbReference type="GO" id="GO:0005634">
    <property type="term" value="C:nucleus"/>
    <property type="evidence" value="ECO:0007669"/>
    <property type="project" value="UniProtKB-SubCell"/>
</dbReference>
<dbReference type="RefSeq" id="XP_017994133.1">
    <property type="nucleotide sequence ID" value="XM_018137511.1"/>
</dbReference>
<dbReference type="OrthoDB" id="262529at2759"/>
<dbReference type="GO" id="GO:0003684">
    <property type="term" value="F:damaged DNA binding"/>
    <property type="evidence" value="ECO:0007669"/>
    <property type="project" value="TreeGrafter"/>
</dbReference>
<dbReference type="Proteomes" id="UP000037751">
    <property type="component" value="Unassembled WGS sequence"/>
</dbReference>
<evidence type="ECO:0000256" key="10">
    <source>
        <dbReference type="SAM" id="MobiDB-lite"/>
    </source>
</evidence>
<dbReference type="InterPro" id="IPR036866">
    <property type="entry name" value="RibonucZ/Hydroxyglut_hydro"/>
</dbReference>
<dbReference type="GeneID" id="28729387"/>
<dbReference type="PROSITE" id="PS51908">
    <property type="entry name" value="ZF_UBZ4"/>
    <property type="match status" value="1"/>
</dbReference>
<feature type="domain" description="UBZ4-type" evidence="11">
    <location>
        <begin position="44"/>
        <end position="71"/>
    </location>
</feature>
<dbReference type="Pfam" id="PF12706">
    <property type="entry name" value="Lactamase_B_2"/>
    <property type="match status" value="1"/>
</dbReference>
<protein>
    <recommendedName>
        <fullName evidence="11">UBZ4-type domain-containing protein</fullName>
    </recommendedName>
</protein>
<dbReference type="PANTHER" id="PTHR23240">
    <property type="entry name" value="DNA CROSS-LINK REPAIR PROTEIN PSO2/SNM1-RELATED"/>
    <property type="match status" value="1"/>
</dbReference>
<evidence type="ECO:0000256" key="3">
    <source>
        <dbReference type="ARBA" id="ARBA00022723"/>
    </source>
</evidence>
<comment type="similarity">
    <text evidence="2">Belongs to the DNA repair metallo-beta-lactamase (DRMBL) family.</text>
</comment>